<dbReference type="InterPro" id="IPR000096">
    <property type="entry name" value="Serum_amyloid_A"/>
</dbReference>
<dbReference type="SMART" id="SM00197">
    <property type="entry name" value="SAA"/>
    <property type="match status" value="1"/>
</dbReference>
<evidence type="ECO:0000313" key="3">
    <source>
        <dbReference type="RefSeq" id="XP_022251061.1"/>
    </source>
</evidence>
<evidence type="ECO:0000256" key="1">
    <source>
        <dbReference type="SAM" id="SignalP"/>
    </source>
</evidence>
<dbReference type="Proteomes" id="UP000694941">
    <property type="component" value="Unplaced"/>
</dbReference>
<feature type="chain" id="PRO_5045273207" evidence="1">
    <location>
        <begin position="28"/>
        <end position="156"/>
    </location>
</feature>
<keyword evidence="1" id="KW-0732">Signal</keyword>
<sequence length="156" mass="17823">MKYAAMPFLFPLSVVLVLCLITDVGDCRMGWMVFGSCILKHMGFPALLNKDVRCAANEMFKIFYKMTTRKCINCERYFYCQSNYNAVYNCGQNFKSIHTAEVISNCREFLQGGTDSRANQKAKRHGRRGWNCARKYLCAVNCKYNPSHGTCSLSNC</sequence>
<evidence type="ECO:0000313" key="2">
    <source>
        <dbReference type="Proteomes" id="UP000694941"/>
    </source>
</evidence>
<keyword evidence="2" id="KW-1185">Reference proteome</keyword>
<dbReference type="RefSeq" id="XP_022251061.1">
    <property type="nucleotide sequence ID" value="XM_022395353.1"/>
</dbReference>
<reference evidence="3" key="1">
    <citation type="submission" date="2025-08" db="UniProtKB">
        <authorList>
            <consortium name="RefSeq"/>
        </authorList>
    </citation>
    <scope>IDENTIFICATION</scope>
    <source>
        <tissue evidence="3">Muscle</tissue>
    </source>
</reference>
<feature type="signal peptide" evidence="1">
    <location>
        <begin position="1"/>
        <end position="27"/>
    </location>
</feature>
<name>A0ABM1T5A5_LIMPO</name>
<organism evidence="2 3">
    <name type="scientific">Limulus polyphemus</name>
    <name type="common">Atlantic horseshoe crab</name>
    <dbReference type="NCBI Taxonomy" id="6850"/>
    <lineage>
        <taxon>Eukaryota</taxon>
        <taxon>Metazoa</taxon>
        <taxon>Ecdysozoa</taxon>
        <taxon>Arthropoda</taxon>
        <taxon>Chelicerata</taxon>
        <taxon>Merostomata</taxon>
        <taxon>Xiphosura</taxon>
        <taxon>Limulidae</taxon>
        <taxon>Limulus</taxon>
    </lineage>
</organism>
<proteinExistence type="predicted"/>
<protein>
    <submittedName>
        <fullName evidence="3">Uncharacterized protein LOC111087723</fullName>
    </submittedName>
</protein>
<accession>A0ABM1T5A5</accession>
<dbReference type="GeneID" id="111087723"/>
<dbReference type="Gene3D" id="1.10.132.110">
    <property type="entry name" value="Serum amyloid A protein"/>
    <property type="match status" value="1"/>
</dbReference>
<dbReference type="Pfam" id="PF00277">
    <property type="entry name" value="SAA"/>
    <property type="match status" value="1"/>
</dbReference>
<gene>
    <name evidence="3" type="primary">LOC111087723</name>
</gene>